<evidence type="ECO:0000256" key="6">
    <source>
        <dbReference type="ARBA" id="ARBA00023053"/>
    </source>
</evidence>
<keyword evidence="6" id="KW-0915">Sodium</keyword>
<evidence type="ECO:0000313" key="15">
    <source>
        <dbReference type="Proteomes" id="UP000749559"/>
    </source>
</evidence>
<feature type="compositionally biased region" description="Basic and acidic residues" evidence="12">
    <location>
        <begin position="147"/>
        <end position="160"/>
    </location>
</feature>
<gene>
    <name evidence="14" type="ORF">OFUS_LOCUS8730</name>
</gene>
<keyword evidence="15" id="KW-1185">Reference proteome</keyword>
<feature type="compositionally biased region" description="Basic residues" evidence="12">
    <location>
        <begin position="135"/>
        <end position="146"/>
    </location>
</feature>
<dbReference type="GO" id="GO:0015280">
    <property type="term" value="F:ligand-gated sodium channel activity"/>
    <property type="evidence" value="ECO:0007669"/>
    <property type="project" value="TreeGrafter"/>
</dbReference>
<organism evidence="14 15">
    <name type="scientific">Owenia fusiformis</name>
    <name type="common">Polychaete worm</name>
    <dbReference type="NCBI Taxonomy" id="6347"/>
    <lineage>
        <taxon>Eukaryota</taxon>
        <taxon>Metazoa</taxon>
        <taxon>Spiralia</taxon>
        <taxon>Lophotrochozoa</taxon>
        <taxon>Annelida</taxon>
        <taxon>Polychaeta</taxon>
        <taxon>Sedentaria</taxon>
        <taxon>Canalipalpata</taxon>
        <taxon>Sabellida</taxon>
        <taxon>Oweniida</taxon>
        <taxon>Oweniidae</taxon>
        <taxon>Owenia</taxon>
    </lineage>
</organism>
<evidence type="ECO:0000256" key="11">
    <source>
        <dbReference type="RuleBase" id="RU000679"/>
    </source>
</evidence>
<keyword evidence="10 11" id="KW-0407">Ion channel</keyword>
<dbReference type="OrthoDB" id="6021021at2759"/>
<dbReference type="Gene3D" id="1.10.287.770">
    <property type="entry name" value="YojJ-like"/>
    <property type="match status" value="1"/>
</dbReference>
<comment type="subcellular location">
    <subcellularLocation>
        <location evidence="1">Membrane</location>
        <topology evidence="1">Multi-pass membrane protein</topology>
    </subcellularLocation>
</comment>
<feature type="compositionally biased region" description="Basic and acidic residues" evidence="12">
    <location>
        <begin position="247"/>
        <end position="262"/>
    </location>
</feature>
<dbReference type="AlphaFoldDB" id="A0A8J1Y9G5"/>
<comment type="caution">
    <text evidence="14">The sequence shown here is derived from an EMBL/GenBank/DDBJ whole genome shotgun (WGS) entry which is preliminary data.</text>
</comment>
<evidence type="ECO:0000256" key="2">
    <source>
        <dbReference type="ARBA" id="ARBA00022448"/>
    </source>
</evidence>
<feature type="transmembrane region" description="Helical" evidence="13">
    <location>
        <begin position="51"/>
        <end position="69"/>
    </location>
</feature>
<evidence type="ECO:0000256" key="5">
    <source>
        <dbReference type="ARBA" id="ARBA00022989"/>
    </source>
</evidence>
<dbReference type="EMBL" id="CAIIXF020000004">
    <property type="protein sequence ID" value="CAH1782263.1"/>
    <property type="molecule type" value="Genomic_DNA"/>
</dbReference>
<evidence type="ECO:0000256" key="4">
    <source>
        <dbReference type="ARBA" id="ARBA00022692"/>
    </source>
</evidence>
<feature type="transmembrane region" description="Helical" evidence="13">
    <location>
        <begin position="827"/>
        <end position="853"/>
    </location>
</feature>
<keyword evidence="7 11" id="KW-0406">Ion transport</keyword>
<protein>
    <submittedName>
        <fullName evidence="14">Uncharacterized protein</fullName>
    </submittedName>
</protein>
<dbReference type="PANTHER" id="PTHR11690:SF248">
    <property type="entry name" value="PICKPOCKET 17, ISOFORM A"/>
    <property type="match status" value="1"/>
</dbReference>
<evidence type="ECO:0000256" key="12">
    <source>
        <dbReference type="SAM" id="MobiDB-lite"/>
    </source>
</evidence>
<keyword evidence="2 11" id="KW-0813">Transport</keyword>
<evidence type="ECO:0000256" key="8">
    <source>
        <dbReference type="ARBA" id="ARBA00023136"/>
    </source>
</evidence>
<name>A0A8J1Y9G5_OWEFU</name>
<keyword evidence="4 11" id="KW-0812">Transmembrane</keyword>
<evidence type="ECO:0000256" key="7">
    <source>
        <dbReference type="ARBA" id="ARBA00023065"/>
    </source>
</evidence>
<reference evidence="14" key="1">
    <citation type="submission" date="2022-03" db="EMBL/GenBank/DDBJ databases">
        <authorList>
            <person name="Martin C."/>
        </authorList>
    </citation>
    <scope>NUCLEOTIDE SEQUENCE</scope>
</reference>
<evidence type="ECO:0000256" key="3">
    <source>
        <dbReference type="ARBA" id="ARBA00022461"/>
    </source>
</evidence>
<accession>A0A8J1Y9G5</accession>
<evidence type="ECO:0000313" key="14">
    <source>
        <dbReference type="EMBL" id="CAH1782263.1"/>
    </source>
</evidence>
<sequence length="870" mass="97231">MANKTSPEEVDTQHDKDHPTFKQLIIDFADNSTLHGLPRSLRNSVRVFRRLIWLGIFAGCFGYFIFQVIELIKDYNKWPILIKSEIRLRTFMDVPAVTICNVNMLRKSKIEGTTFDSLVDLDRKNFANGNTRSTTVHKKATPKPRNKRDGKVEETWERSRPPLNSNTDVKAGRVNIRQILRGYRPQVGIGSKENGVSHSVNTLRDVKPDDPGPYNENGLQGEGIGENNYETFDNRPIEAYNAVNDESPSRDDGLLRQHDTADDVANDKIRIKRTLDTKPSAPGATATDPTTMFDQTTTTISGQIPTKSDPVTTISDQTTTISGQIPTKSDPVTTISDQTTTISGQTPTKSDPVTTISDQTTTISGQTPTKSDPVTTISDQTTTISGQIPTKLDQTTTIFDQTATPGQIATNSDQTTTVTSVPICTCTIPVAATSAHTQTSPPGSTTVSNDTFVESDTTSSYTGNNGWSNNSSLGQGHDPNTYDRYGPRMDTGYTAPFTFKESPFLKIKNRNNFGQILNSSTAEDLSDIFGLATPTVQQLDMYGHRISDLAALCTFDMENCKRTSGHWLETYNKYYGKCYTWNSAINKPEGERPLVTTNFGSRYGLRLTLNVEPDEYTGLLSPTYGVRVSVHDNSVVSYPESDGLTVSVGNEMVFRLRKKKYERQPNPYPSNCMDGWMRPSKNRNRGEYTVLGCMMECLQQRLFEICGCFDRIVDEGEHRCNYFNRTEEFCRQKVYHAYNTGRLGCRCPAKCRESTYEVSTSVSAWPSKHHDHFIRERLNKINNISLHDIKNTTVRVHVYFEDFNEETVIEVPVYTVSGILSNIGGTMGMFIGLSLCTIGELLELMLDVAILLYKKLSTRFNIRRVGTAVT</sequence>
<feature type="region of interest" description="Disordered" evidence="12">
    <location>
        <begin position="243"/>
        <end position="262"/>
    </location>
</feature>
<feature type="region of interest" description="Disordered" evidence="12">
    <location>
        <begin position="455"/>
        <end position="482"/>
    </location>
</feature>
<keyword evidence="3 11" id="KW-0894">Sodium channel</keyword>
<comment type="similarity">
    <text evidence="11">Belongs to the amiloride-sensitive sodium channel (TC 1.A.6) family.</text>
</comment>
<dbReference type="Pfam" id="PF00858">
    <property type="entry name" value="ASC"/>
    <property type="match status" value="2"/>
</dbReference>
<feature type="compositionally biased region" description="Low complexity" evidence="12">
    <location>
        <begin position="457"/>
        <end position="476"/>
    </location>
</feature>
<dbReference type="GO" id="GO:0005886">
    <property type="term" value="C:plasma membrane"/>
    <property type="evidence" value="ECO:0007669"/>
    <property type="project" value="TreeGrafter"/>
</dbReference>
<evidence type="ECO:0000256" key="10">
    <source>
        <dbReference type="ARBA" id="ARBA00023303"/>
    </source>
</evidence>
<dbReference type="InterPro" id="IPR001873">
    <property type="entry name" value="ENaC"/>
</dbReference>
<proteinExistence type="inferred from homology"/>
<feature type="region of interest" description="Disordered" evidence="12">
    <location>
        <begin position="129"/>
        <end position="168"/>
    </location>
</feature>
<evidence type="ECO:0000256" key="13">
    <source>
        <dbReference type="SAM" id="Phobius"/>
    </source>
</evidence>
<keyword evidence="9 11" id="KW-0739">Sodium transport</keyword>
<dbReference type="Gene3D" id="2.60.470.10">
    <property type="entry name" value="Acid-sensing ion channels like domains"/>
    <property type="match status" value="1"/>
</dbReference>
<evidence type="ECO:0000256" key="9">
    <source>
        <dbReference type="ARBA" id="ARBA00023201"/>
    </source>
</evidence>
<dbReference type="Proteomes" id="UP000749559">
    <property type="component" value="Unassembled WGS sequence"/>
</dbReference>
<keyword evidence="5 13" id="KW-1133">Transmembrane helix</keyword>
<keyword evidence="8 13" id="KW-0472">Membrane</keyword>
<feature type="region of interest" description="Disordered" evidence="12">
    <location>
        <begin position="274"/>
        <end position="294"/>
    </location>
</feature>
<feature type="region of interest" description="Disordered" evidence="12">
    <location>
        <begin position="190"/>
        <end position="230"/>
    </location>
</feature>
<dbReference type="PANTHER" id="PTHR11690">
    <property type="entry name" value="AMILORIDE-SENSITIVE SODIUM CHANNEL-RELATED"/>
    <property type="match status" value="1"/>
</dbReference>
<feature type="compositionally biased region" description="Low complexity" evidence="12">
    <location>
        <begin position="285"/>
        <end position="294"/>
    </location>
</feature>
<evidence type="ECO:0000256" key="1">
    <source>
        <dbReference type="ARBA" id="ARBA00004141"/>
    </source>
</evidence>